<sequence length="429" mass="46432">MNDSFEILEGDLLISDGKIAGLGKDLECPPATRLLDVSGHVITPGFIQGHVHLGQALFRGLAEDRVLLDWLKDRIWPLEAAHNAASAEMSAWIGGMDCLMGGATTVHDFGLVHGTDAILKATTELGIRAVVGKCMMDTGEGVPPGLMEDVSASVAEARELHKTWHNTARGRIQVALTPRFILSCSEEEWRAAVDLSKELELPLHTHLLESEEEEIAVQSVLGMSQMDFLDKVGVLDTDLRIAHGVWFDENAQAVLRERSMSVAHCPSTNLKLASGVADVVFLNQQANIQVGLGCDGAPCNNDMDMLEEMRLAALLQTQKHGPGVFKAQDALALATSQGAEALGLGDSLGSLEVGKAGDVVAIDLNRPGMFARGSLYDRIVYGATRDTISYVLVDGELLVDHQEFVDLDMQEVLHKGRVEINKLLERAEF</sequence>
<dbReference type="SUPFAM" id="SSF51556">
    <property type="entry name" value="Metallo-dependent hydrolases"/>
    <property type="match status" value="1"/>
</dbReference>
<protein>
    <submittedName>
        <fullName evidence="3">Amidohydrolase family protein</fullName>
    </submittedName>
</protein>
<evidence type="ECO:0000313" key="4">
    <source>
        <dbReference type="Proteomes" id="UP000547674"/>
    </source>
</evidence>
<dbReference type="PANTHER" id="PTHR43794:SF11">
    <property type="entry name" value="AMIDOHYDROLASE-RELATED DOMAIN-CONTAINING PROTEIN"/>
    <property type="match status" value="1"/>
</dbReference>
<evidence type="ECO:0000313" key="3">
    <source>
        <dbReference type="EMBL" id="NNF05419.1"/>
    </source>
</evidence>
<dbReference type="InterPro" id="IPR032466">
    <property type="entry name" value="Metal_Hydrolase"/>
</dbReference>
<comment type="caution">
    <text evidence="3">The sequence shown here is derived from an EMBL/GenBank/DDBJ whole genome shotgun (WGS) entry which is preliminary data.</text>
</comment>
<dbReference type="Proteomes" id="UP000547674">
    <property type="component" value="Unassembled WGS sequence"/>
</dbReference>
<dbReference type="PANTHER" id="PTHR43794">
    <property type="entry name" value="AMINOHYDROLASE SSNA-RELATED"/>
    <property type="match status" value="1"/>
</dbReference>
<dbReference type="Gene3D" id="3.20.20.140">
    <property type="entry name" value="Metal-dependent hydrolases"/>
    <property type="match status" value="1"/>
</dbReference>
<dbReference type="SUPFAM" id="SSF51338">
    <property type="entry name" value="Composite domain of metallo-dependent hydrolases"/>
    <property type="match status" value="1"/>
</dbReference>
<gene>
    <name evidence="3" type="ORF">HKN21_01535</name>
</gene>
<organism evidence="3 4">
    <name type="scientific">Eiseniibacteriota bacterium</name>
    <dbReference type="NCBI Taxonomy" id="2212470"/>
    <lineage>
        <taxon>Bacteria</taxon>
        <taxon>Candidatus Eiseniibacteriota</taxon>
    </lineage>
</organism>
<name>A0A7Y2H0Y2_UNCEI</name>
<reference evidence="3 4" key="1">
    <citation type="submission" date="2020-03" db="EMBL/GenBank/DDBJ databases">
        <title>Metabolic flexibility allows generalist bacteria to become dominant in a frequently disturbed ecosystem.</title>
        <authorList>
            <person name="Chen Y.-J."/>
            <person name="Leung P.M."/>
            <person name="Bay S.K."/>
            <person name="Hugenholtz P."/>
            <person name="Kessler A.J."/>
            <person name="Shelley G."/>
            <person name="Waite D.W."/>
            <person name="Cook P.L."/>
            <person name="Greening C."/>
        </authorList>
    </citation>
    <scope>NUCLEOTIDE SEQUENCE [LARGE SCALE GENOMIC DNA]</scope>
    <source>
        <strain evidence="3">SS_bin_28</strain>
    </source>
</reference>
<evidence type="ECO:0000259" key="2">
    <source>
        <dbReference type="Pfam" id="PF01979"/>
    </source>
</evidence>
<dbReference type="InterPro" id="IPR050287">
    <property type="entry name" value="MTA/SAH_deaminase"/>
</dbReference>
<evidence type="ECO:0000256" key="1">
    <source>
        <dbReference type="ARBA" id="ARBA00022801"/>
    </source>
</evidence>
<dbReference type="GO" id="GO:0016810">
    <property type="term" value="F:hydrolase activity, acting on carbon-nitrogen (but not peptide) bonds"/>
    <property type="evidence" value="ECO:0007669"/>
    <property type="project" value="InterPro"/>
</dbReference>
<dbReference type="Pfam" id="PF01979">
    <property type="entry name" value="Amidohydro_1"/>
    <property type="match status" value="1"/>
</dbReference>
<dbReference type="AlphaFoldDB" id="A0A7Y2H0Y2"/>
<keyword evidence="1 3" id="KW-0378">Hydrolase</keyword>
<proteinExistence type="predicted"/>
<dbReference type="EMBL" id="JABDJR010000053">
    <property type="protein sequence ID" value="NNF05419.1"/>
    <property type="molecule type" value="Genomic_DNA"/>
</dbReference>
<dbReference type="InterPro" id="IPR006680">
    <property type="entry name" value="Amidohydro-rel"/>
</dbReference>
<feature type="domain" description="Amidohydrolase-related" evidence="2">
    <location>
        <begin position="41"/>
        <end position="397"/>
    </location>
</feature>
<dbReference type="CDD" id="cd01298">
    <property type="entry name" value="ATZ_TRZ_like"/>
    <property type="match status" value="1"/>
</dbReference>
<dbReference type="Gene3D" id="2.30.40.10">
    <property type="entry name" value="Urease, subunit C, domain 1"/>
    <property type="match status" value="1"/>
</dbReference>
<accession>A0A7Y2H0Y2</accession>
<dbReference type="InterPro" id="IPR011059">
    <property type="entry name" value="Metal-dep_hydrolase_composite"/>
</dbReference>